<evidence type="ECO:0000256" key="5">
    <source>
        <dbReference type="ARBA" id="ARBA00022777"/>
    </source>
</evidence>
<dbReference type="EMBL" id="KZ989277">
    <property type="protein sequence ID" value="RKP27065.1"/>
    <property type="molecule type" value="Genomic_DNA"/>
</dbReference>
<accession>A0A4P9Z3R0</accession>
<dbReference type="PRINTS" id="PR00988">
    <property type="entry name" value="URIDINKINASE"/>
</dbReference>
<dbReference type="EC" id="2.7.1.48" evidence="2"/>
<protein>
    <recommendedName>
        <fullName evidence="2">uridine/cytidine kinase</fullName>
        <ecNumber evidence="2">2.7.1.48</ecNumber>
    </recommendedName>
</protein>
<dbReference type="Gene3D" id="3.40.50.300">
    <property type="entry name" value="P-loop containing nucleotide triphosphate hydrolases"/>
    <property type="match status" value="1"/>
</dbReference>
<evidence type="ECO:0000313" key="8">
    <source>
        <dbReference type="EMBL" id="RKP27065.1"/>
    </source>
</evidence>
<organism evidence="8 9">
    <name type="scientific">Syncephalis pseudoplumigaleata</name>
    <dbReference type="NCBI Taxonomy" id="1712513"/>
    <lineage>
        <taxon>Eukaryota</taxon>
        <taxon>Fungi</taxon>
        <taxon>Fungi incertae sedis</taxon>
        <taxon>Zoopagomycota</taxon>
        <taxon>Zoopagomycotina</taxon>
        <taxon>Zoopagomycetes</taxon>
        <taxon>Zoopagales</taxon>
        <taxon>Piptocephalidaceae</taxon>
        <taxon>Syncephalis</taxon>
    </lineage>
</organism>
<dbReference type="AlphaFoldDB" id="A0A4P9Z3R0"/>
<keyword evidence="9" id="KW-1185">Reference proteome</keyword>
<dbReference type="CDD" id="cd02023">
    <property type="entry name" value="UMPK"/>
    <property type="match status" value="1"/>
</dbReference>
<name>A0A4P9Z3R0_9FUNG</name>
<evidence type="ECO:0000256" key="6">
    <source>
        <dbReference type="SAM" id="MobiDB-lite"/>
    </source>
</evidence>
<keyword evidence="3" id="KW-0808">Transferase</keyword>
<dbReference type="SUPFAM" id="SSF52540">
    <property type="entry name" value="P-loop containing nucleoside triphosphate hydrolases"/>
    <property type="match status" value="1"/>
</dbReference>
<feature type="compositionally biased region" description="Polar residues" evidence="6">
    <location>
        <begin position="216"/>
        <end position="227"/>
    </location>
</feature>
<dbReference type="InterPro" id="IPR027417">
    <property type="entry name" value="P-loop_NTPase"/>
</dbReference>
<keyword evidence="4" id="KW-0547">Nucleotide-binding</keyword>
<dbReference type="OrthoDB" id="738517at2759"/>
<dbReference type="InterPro" id="IPR006083">
    <property type="entry name" value="PRK/URK"/>
</dbReference>
<sequence>MVRQQLLDNGKCTATARDIVILHQSDFYRELTDEERQLANSGDFNFDHPDALDFELMEQVLRDLTEGNPVTIAKYDFTTQQRGVEQQHIGTPHIVIFEGTYLLYKPSIRDYMSLKVFLDIDSDTRLARRVIRDTEGRRQTPLDQVLQQYVRFVKPSFERYILPTKIDADLIVPRGSDNQVAVTLIVEHVDDVMAAAVRAGQDSQASQAPAGGAYRTNMSRTGNHSTGSVGGDKGHDAASAMLRSEPDVYTQVPN</sequence>
<feature type="region of interest" description="Disordered" evidence="6">
    <location>
        <begin position="200"/>
        <end position="254"/>
    </location>
</feature>
<evidence type="ECO:0000256" key="3">
    <source>
        <dbReference type="ARBA" id="ARBA00022679"/>
    </source>
</evidence>
<dbReference type="InterPro" id="IPR000764">
    <property type="entry name" value="Uridine_kinase-like"/>
</dbReference>
<dbReference type="Pfam" id="PF00485">
    <property type="entry name" value="PRK"/>
    <property type="match status" value="1"/>
</dbReference>
<evidence type="ECO:0000256" key="2">
    <source>
        <dbReference type="ARBA" id="ARBA00012137"/>
    </source>
</evidence>
<dbReference type="GO" id="GO:0044206">
    <property type="term" value="P:UMP salvage"/>
    <property type="evidence" value="ECO:0007669"/>
    <property type="project" value="UniProtKB-UniPathway"/>
</dbReference>
<dbReference type="GO" id="GO:0004849">
    <property type="term" value="F:uridine kinase activity"/>
    <property type="evidence" value="ECO:0007669"/>
    <property type="project" value="UniProtKB-EC"/>
</dbReference>
<dbReference type="GO" id="GO:0005524">
    <property type="term" value="F:ATP binding"/>
    <property type="evidence" value="ECO:0007669"/>
    <property type="project" value="InterPro"/>
</dbReference>
<dbReference type="UniPathway" id="UPA00579">
    <property type="reaction ID" value="UER00640"/>
</dbReference>
<evidence type="ECO:0000256" key="4">
    <source>
        <dbReference type="ARBA" id="ARBA00022741"/>
    </source>
</evidence>
<proteinExistence type="predicted"/>
<evidence type="ECO:0000256" key="1">
    <source>
        <dbReference type="ARBA" id="ARBA00004690"/>
    </source>
</evidence>
<dbReference type="GO" id="GO:0044211">
    <property type="term" value="P:CTP salvage"/>
    <property type="evidence" value="ECO:0007669"/>
    <property type="project" value="UniProtKB-UniPathway"/>
</dbReference>
<comment type="pathway">
    <text evidence="1">Pyrimidine metabolism; UMP biosynthesis via salvage pathway; UMP from uridine: step 1/1.</text>
</comment>
<dbReference type="Proteomes" id="UP000278143">
    <property type="component" value="Unassembled WGS sequence"/>
</dbReference>
<evidence type="ECO:0000259" key="7">
    <source>
        <dbReference type="Pfam" id="PF00485"/>
    </source>
</evidence>
<reference evidence="9" key="1">
    <citation type="journal article" date="2018" name="Nat. Microbiol.">
        <title>Leveraging single-cell genomics to expand the fungal tree of life.</title>
        <authorList>
            <person name="Ahrendt S.R."/>
            <person name="Quandt C.A."/>
            <person name="Ciobanu D."/>
            <person name="Clum A."/>
            <person name="Salamov A."/>
            <person name="Andreopoulos B."/>
            <person name="Cheng J.F."/>
            <person name="Woyke T."/>
            <person name="Pelin A."/>
            <person name="Henrissat B."/>
            <person name="Reynolds N.K."/>
            <person name="Benny G.L."/>
            <person name="Smith M.E."/>
            <person name="James T.Y."/>
            <person name="Grigoriev I.V."/>
        </authorList>
    </citation>
    <scope>NUCLEOTIDE SEQUENCE [LARGE SCALE GENOMIC DNA]</scope>
    <source>
        <strain evidence="9">Benny S71-1</strain>
    </source>
</reference>
<feature type="domain" description="Phosphoribulokinase/uridine kinase" evidence="7">
    <location>
        <begin position="12"/>
        <end position="181"/>
    </location>
</feature>
<dbReference type="PANTHER" id="PTHR10285">
    <property type="entry name" value="URIDINE KINASE"/>
    <property type="match status" value="1"/>
</dbReference>
<keyword evidence="5 8" id="KW-0418">Kinase</keyword>
<dbReference type="UniPathway" id="UPA00574">
    <property type="reaction ID" value="UER00637"/>
</dbReference>
<evidence type="ECO:0000313" key="9">
    <source>
        <dbReference type="Proteomes" id="UP000278143"/>
    </source>
</evidence>
<gene>
    <name evidence="8" type="ORF">SYNPS1DRAFT_13245</name>
</gene>